<accession>A0AAV8Z6R5</accession>
<dbReference type="PROSITE" id="PS52035">
    <property type="entry name" value="PEPTIDASE_M14"/>
    <property type="match status" value="1"/>
</dbReference>
<dbReference type="GO" id="GO:0004181">
    <property type="term" value="F:metallocarboxypeptidase activity"/>
    <property type="evidence" value="ECO:0007669"/>
    <property type="project" value="InterPro"/>
</dbReference>
<organism evidence="5 6">
    <name type="scientific">Aromia moschata</name>
    <dbReference type="NCBI Taxonomy" id="1265417"/>
    <lineage>
        <taxon>Eukaryota</taxon>
        <taxon>Metazoa</taxon>
        <taxon>Ecdysozoa</taxon>
        <taxon>Arthropoda</taxon>
        <taxon>Hexapoda</taxon>
        <taxon>Insecta</taxon>
        <taxon>Pterygota</taxon>
        <taxon>Neoptera</taxon>
        <taxon>Endopterygota</taxon>
        <taxon>Coleoptera</taxon>
        <taxon>Polyphaga</taxon>
        <taxon>Cucujiformia</taxon>
        <taxon>Chrysomeloidea</taxon>
        <taxon>Cerambycidae</taxon>
        <taxon>Cerambycinae</taxon>
        <taxon>Callichromatini</taxon>
        <taxon>Aromia</taxon>
    </lineage>
</organism>
<dbReference type="GO" id="GO:0006508">
    <property type="term" value="P:proteolysis"/>
    <property type="evidence" value="ECO:0007669"/>
    <property type="project" value="InterPro"/>
</dbReference>
<proteinExistence type="inferred from homology"/>
<dbReference type="PANTHER" id="PTHR11705">
    <property type="entry name" value="PROTEASE FAMILY M14 CARBOXYPEPTIDASE A,B"/>
    <property type="match status" value="1"/>
</dbReference>
<dbReference type="Pfam" id="PF00246">
    <property type="entry name" value="Peptidase_M14"/>
    <property type="match status" value="1"/>
</dbReference>
<evidence type="ECO:0000256" key="1">
    <source>
        <dbReference type="ARBA" id="ARBA00001947"/>
    </source>
</evidence>
<comment type="similarity">
    <text evidence="2 3">Belongs to the peptidase M14 family.</text>
</comment>
<comment type="caution">
    <text evidence="3">Lacks conserved residue(s) required for the propagation of feature annotation.</text>
</comment>
<comment type="cofactor">
    <cofactor evidence="1">
        <name>Zn(2+)</name>
        <dbReference type="ChEBI" id="CHEBI:29105"/>
    </cofactor>
</comment>
<sequence>MAKCRRKRKAKIVPGKKGRTRQTLQACVEKRRYPVRRYETCHDKFLNYQGIKDFLSKVQRSYPNKVQTQVIGRSAEGRAIFMAIISCGGCADQPKMATMIEAGSNGDEWMTVSTALYLIDFLAKNQNLVKIMDYFIIPCSNPDAYEFSLGNSSRENRCGGARKKPDVSMSLCNNFPVLLGTCDMAQTDTMDFLTRLKAWKENYKCNAPETLAVIKAVATYQFATRGGTAITYPFGFTQGVPGDVEDLKKIAKAGQQGLKSRCFEVGSIYSVGGLTYGTIIDFLRTNRSSIKFTYILQVNKKERRLESRKILSLGQDIMSCVKFMARNVYMFYTRPQSQINDCKSFFSFTVSALGKFV</sequence>
<comment type="caution">
    <text evidence="5">The sequence shown here is derived from an EMBL/GenBank/DDBJ whole genome shotgun (WGS) entry which is preliminary data.</text>
</comment>
<dbReference type="SMART" id="SM00631">
    <property type="entry name" value="Zn_pept"/>
    <property type="match status" value="1"/>
</dbReference>
<dbReference type="AlphaFoldDB" id="A0AAV8Z6R5"/>
<dbReference type="Gene3D" id="3.40.630.10">
    <property type="entry name" value="Zn peptidases"/>
    <property type="match status" value="1"/>
</dbReference>
<dbReference type="EMBL" id="JAPWTK010000014">
    <property type="protein sequence ID" value="KAJ8959141.1"/>
    <property type="molecule type" value="Genomic_DNA"/>
</dbReference>
<dbReference type="GO" id="GO:0008270">
    <property type="term" value="F:zinc ion binding"/>
    <property type="evidence" value="ECO:0007669"/>
    <property type="project" value="InterPro"/>
</dbReference>
<evidence type="ECO:0000256" key="2">
    <source>
        <dbReference type="ARBA" id="ARBA00005988"/>
    </source>
</evidence>
<evidence type="ECO:0000313" key="6">
    <source>
        <dbReference type="Proteomes" id="UP001162162"/>
    </source>
</evidence>
<dbReference type="InterPro" id="IPR000834">
    <property type="entry name" value="Peptidase_M14"/>
</dbReference>
<dbReference type="GO" id="GO:0005615">
    <property type="term" value="C:extracellular space"/>
    <property type="evidence" value="ECO:0007669"/>
    <property type="project" value="TreeGrafter"/>
</dbReference>
<dbReference type="Proteomes" id="UP001162162">
    <property type="component" value="Unassembled WGS sequence"/>
</dbReference>
<reference evidence="5" key="1">
    <citation type="journal article" date="2023" name="Insect Mol. Biol.">
        <title>Genome sequencing provides insights into the evolution of gene families encoding plant cell wall-degrading enzymes in longhorned beetles.</title>
        <authorList>
            <person name="Shin N.R."/>
            <person name="Okamura Y."/>
            <person name="Kirsch R."/>
            <person name="Pauchet Y."/>
        </authorList>
    </citation>
    <scope>NUCLEOTIDE SEQUENCE</scope>
    <source>
        <strain evidence="5">AMC_N1</strain>
    </source>
</reference>
<name>A0AAV8Z6R5_9CUCU</name>
<feature type="domain" description="Peptidase M14" evidence="4">
    <location>
        <begin position="44"/>
        <end position="328"/>
    </location>
</feature>
<keyword evidence="6" id="KW-1185">Reference proteome</keyword>
<dbReference type="SUPFAM" id="SSF53187">
    <property type="entry name" value="Zn-dependent exopeptidases"/>
    <property type="match status" value="1"/>
</dbReference>
<evidence type="ECO:0000256" key="3">
    <source>
        <dbReference type="PROSITE-ProRule" id="PRU01379"/>
    </source>
</evidence>
<evidence type="ECO:0000259" key="4">
    <source>
        <dbReference type="PROSITE" id="PS52035"/>
    </source>
</evidence>
<evidence type="ECO:0000313" key="5">
    <source>
        <dbReference type="EMBL" id="KAJ8959141.1"/>
    </source>
</evidence>
<dbReference type="PANTHER" id="PTHR11705:SF140">
    <property type="entry name" value="FI02848P-RELATED"/>
    <property type="match status" value="1"/>
</dbReference>
<protein>
    <recommendedName>
        <fullName evidence="4">Peptidase M14 domain-containing protein</fullName>
    </recommendedName>
</protein>
<gene>
    <name evidence="5" type="ORF">NQ318_022400</name>
</gene>